<organism evidence="1 2">
    <name type="scientific">Moniliophthora roreri</name>
    <name type="common">Frosty pod rot fungus</name>
    <name type="synonym">Monilia roreri</name>
    <dbReference type="NCBI Taxonomy" id="221103"/>
    <lineage>
        <taxon>Eukaryota</taxon>
        <taxon>Fungi</taxon>
        <taxon>Dikarya</taxon>
        <taxon>Basidiomycota</taxon>
        <taxon>Agaricomycotina</taxon>
        <taxon>Agaricomycetes</taxon>
        <taxon>Agaricomycetidae</taxon>
        <taxon>Agaricales</taxon>
        <taxon>Marasmiineae</taxon>
        <taxon>Marasmiaceae</taxon>
        <taxon>Moniliophthora</taxon>
    </lineage>
</organism>
<dbReference type="Proteomes" id="UP000054988">
    <property type="component" value="Unassembled WGS sequence"/>
</dbReference>
<accession>A0A0W0FWR5</accession>
<dbReference type="AlphaFoldDB" id="A0A0W0FWR5"/>
<proteinExistence type="predicted"/>
<evidence type="ECO:0000313" key="2">
    <source>
        <dbReference type="Proteomes" id="UP000054988"/>
    </source>
</evidence>
<reference evidence="1 2" key="1">
    <citation type="submission" date="2015-12" db="EMBL/GenBank/DDBJ databases">
        <title>Draft genome sequence of Moniliophthora roreri, the causal agent of frosty pod rot of cacao.</title>
        <authorList>
            <person name="Aime M.C."/>
            <person name="Diaz-Valderrama J.R."/>
            <person name="Kijpornyongpan T."/>
            <person name="Phillips-Mora W."/>
        </authorList>
    </citation>
    <scope>NUCLEOTIDE SEQUENCE [LARGE SCALE GENOMIC DNA]</scope>
    <source>
        <strain evidence="1 2">MCA 2952</strain>
    </source>
</reference>
<comment type="caution">
    <text evidence="1">The sequence shown here is derived from an EMBL/GenBank/DDBJ whole genome shotgun (WGS) entry which is preliminary data.</text>
</comment>
<evidence type="ECO:0000313" key="1">
    <source>
        <dbReference type="EMBL" id="KTB40606.1"/>
    </source>
</evidence>
<protein>
    <submittedName>
        <fullName evidence="1">Uncharacterized protein</fullName>
    </submittedName>
</protein>
<dbReference type="EMBL" id="LATX01001565">
    <property type="protein sequence ID" value="KTB40606.1"/>
    <property type="molecule type" value="Genomic_DNA"/>
</dbReference>
<sequence>MSTLTQDLDELTAHEQAKKVVCAFYMLEPVAMCHAGQQLRAPCADYQTPNLI</sequence>
<gene>
    <name evidence="1" type="ORF">WG66_6767</name>
</gene>
<name>A0A0W0FWR5_MONRR</name>